<sequence length="104" mass="11275">MPGCARLMNIQRRRLAPARLPHFRPDPQPLPTGEGRGWRKAAEAHYLPGGPNHLDSRGGVVSGRCNSLGQRRLPVGAAQASLLPRSAHVAVKPEPSHTPDRDII</sequence>
<gene>
    <name evidence="2" type="ORF">MRATA1EN1_LOCUS19560</name>
</gene>
<feature type="region of interest" description="Disordered" evidence="1">
    <location>
        <begin position="16"/>
        <end position="36"/>
    </location>
</feature>
<evidence type="ECO:0000256" key="1">
    <source>
        <dbReference type="SAM" id="MobiDB-lite"/>
    </source>
</evidence>
<keyword evidence="3" id="KW-1185">Reference proteome</keyword>
<name>A0ABN8ZDB1_RANTA</name>
<protein>
    <submittedName>
        <fullName evidence="2">Uncharacterized protein</fullName>
    </submittedName>
</protein>
<dbReference type="Proteomes" id="UP001176941">
    <property type="component" value="Chromosome 3"/>
</dbReference>
<proteinExistence type="predicted"/>
<dbReference type="EMBL" id="OX459939">
    <property type="protein sequence ID" value="CAI9170598.1"/>
    <property type="molecule type" value="Genomic_DNA"/>
</dbReference>
<reference evidence="2" key="1">
    <citation type="submission" date="2023-04" db="EMBL/GenBank/DDBJ databases">
        <authorList>
            <consortium name="ELIXIR-Norway"/>
        </authorList>
    </citation>
    <scope>NUCLEOTIDE SEQUENCE [LARGE SCALE GENOMIC DNA]</scope>
</reference>
<evidence type="ECO:0000313" key="3">
    <source>
        <dbReference type="Proteomes" id="UP001176941"/>
    </source>
</evidence>
<evidence type="ECO:0000313" key="2">
    <source>
        <dbReference type="EMBL" id="CAI9170598.1"/>
    </source>
</evidence>
<accession>A0ABN8ZDB1</accession>
<organism evidence="2 3">
    <name type="scientific">Rangifer tarandus platyrhynchus</name>
    <name type="common">Svalbard reindeer</name>
    <dbReference type="NCBI Taxonomy" id="3082113"/>
    <lineage>
        <taxon>Eukaryota</taxon>
        <taxon>Metazoa</taxon>
        <taxon>Chordata</taxon>
        <taxon>Craniata</taxon>
        <taxon>Vertebrata</taxon>
        <taxon>Euteleostomi</taxon>
        <taxon>Mammalia</taxon>
        <taxon>Eutheria</taxon>
        <taxon>Laurasiatheria</taxon>
        <taxon>Artiodactyla</taxon>
        <taxon>Ruminantia</taxon>
        <taxon>Pecora</taxon>
        <taxon>Cervidae</taxon>
        <taxon>Odocoileinae</taxon>
        <taxon>Rangifer</taxon>
    </lineage>
</organism>